<dbReference type="InterPro" id="IPR036397">
    <property type="entry name" value="RNaseH_sf"/>
</dbReference>
<dbReference type="Gene3D" id="3.30.420.10">
    <property type="entry name" value="Ribonuclease H-like superfamily/Ribonuclease H"/>
    <property type="match status" value="1"/>
</dbReference>
<evidence type="ECO:0000259" key="2">
    <source>
        <dbReference type="Pfam" id="PF13966"/>
    </source>
</evidence>
<evidence type="ECO:0008006" key="4">
    <source>
        <dbReference type="Google" id="ProtNLM"/>
    </source>
</evidence>
<dbReference type="PANTHER" id="PTHR47074:SF48">
    <property type="entry name" value="POLYNUCLEOTIDYL TRANSFERASE, RIBONUCLEASE H-LIKE SUPERFAMILY PROTEIN"/>
    <property type="match status" value="1"/>
</dbReference>
<feature type="domain" description="Reverse transcriptase zinc-binding" evidence="2">
    <location>
        <begin position="88"/>
        <end position="155"/>
    </location>
</feature>
<dbReference type="GO" id="GO:0003676">
    <property type="term" value="F:nucleic acid binding"/>
    <property type="evidence" value="ECO:0007669"/>
    <property type="project" value="InterPro"/>
</dbReference>
<reference evidence="3" key="1">
    <citation type="submission" date="2020-06" db="EMBL/GenBank/DDBJ databases">
        <authorList>
            <person name="Li T."/>
            <person name="Hu X."/>
            <person name="Zhang T."/>
            <person name="Song X."/>
            <person name="Zhang H."/>
            <person name="Dai N."/>
            <person name="Sheng W."/>
            <person name="Hou X."/>
            <person name="Wei L."/>
        </authorList>
    </citation>
    <scope>NUCLEOTIDE SEQUENCE</scope>
    <source>
        <strain evidence="3">KEN1</strain>
        <tissue evidence="3">Leaf</tissue>
    </source>
</reference>
<proteinExistence type="predicted"/>
<evidence type="ECO:0000313" key="3">
    <source>
        <dbReference type="EMBL" id="KAL0402036.1"/>
    </source>
</evidence>
<dbReference type="SUPFAM" id="SSF53098">
    <property type="entry name" value="Ribonuclease H-like"/>
    <property type="match status" value="1"/>
</dbReference>
<sequence>MSLTSIDMKVAALIDHDRKEWKLDHISELFHPLDYGLILAIPLGCQGTEDRLIWHLDTRGRFTVKSAHHLALKISESGAPSSSGGLHSDLNFLWQRKVPNKVKIFGWKVCHNALPALHNLATRRVDVSDCCPLCSQTGELLEHTLVTCPFARQIWALSCLPWRIISTTFDIPENWMRGVCSALTSEESDRFLMLCWSIWKSRNKRLMEGKSQQSLDAVLLADRSLHEFKEFSACLAPSPSPQRTEQCWLPPPSESVKINFDGAVFSSQTTMGAGIVVRNSEGVCLAWRTRRFLYASDADLAEVLAASEAASLAIQKGWQSIILEGDCKNIIARLNSNDVDLSVLGPIVDDTRNLMRSFSCCKAEFVPRECNSCP</sequence>
<accession>A0AAW2TAV7</accession>
<comment type="caution">
    <text evidence="3">The sequence shown here is derived from an EMBL/GenBank/DDBJ whole genome shotgun (WGS) entry which is preliminary data.</text>
</comment>
<dbReference type="PANTHER" id="PTHR47074">
    <property type="entry name" value="BNAC02G40300D PROTEIN"/>
    <property type="match status" value="1"/>
</dbReference>
<dbReference type="AlphaFoldDB" id="A0AAW2TAV7"/>
<dbReference type="Pfam" id="PF13456">
    <property type="entry name" value="RVT_3"/>
    <property type="match status" value="1"/>
</dbReference>
<reference evidence="3" key="2">
    <citation type="journal article" date="2024" name="Plant">
        <title>Genomic evolution and insights into agronomic trait innovations of Sesamum species.</title>
        <authorList>
            <person name="Miao H."/>
            <person name="Wang L."/>
            <person name="Qu L."/>
            <person name="Liu H."/>
            <person name="Sun Y."/>
            <person name="Le M."/>
            <person name="Wang Q."/>
            <person name="Wei S."/>
            <person name="Zheng Y."/>
            <person name="Lin W."/>
            <person name="Duan Y."/>
            <person name="Cao H."/>
            <person name="Xiong S."/>
            <person name="Wang X."/>
            <person name="Wei L."/>
            <person name="Li C."/>
            <person name="Ma Q."/>
            <person name="Ju M."/>
            <person name="Zhao R."/>
            <person name="Li G."/>
            <person name="Mu C."/>
            <person name="Tian Q."/>
            <person name="Mei H."/>
            <person name="Zhang T."/>
            <person name="Gao T."/>
            <person name="Zhang H."/>
        </authorList>
    </citation>
    <scope>NUCLEOTIDE SEQUENCE</scope>
    <source>
        <strain evidence="3">KEN1</strain>
    </source>
</reference>
<dbReference type="CDD" id="cd06222">
    <property type="entry name" value="RNase_H_like"/>
    <property type="match status" value="1"/>
</dbReference>
<feature type="domain" description="RNase H type-1" evidence="1">
    <location>
        <begin position="259"/>
        <end position="373"/>
    </location>
</feature>
<dbReference type="EMBL" id="JACGWN010000015">
    <property type="protein sequence ID" value="KAL0402036.1"/>
    <property type="molecule type" value="Genomic_DNA"/>
</dbReference>
<dbReference type="InterPro" id="IPR026960">
    <property type="entry name" value="RVT-Znf"/>
</dbReference>
<organism evidence="3">
    <name type="scientific">Sesamum latifolium</name>
    <dbReference type="NCBI Taxonomy" id="2727402"/>
    <lineage>
        <taxon>Eukaryota</taxon>
        <taxon>Viridiplantae</taxon>
        <taxon>Streptophyta</taxon>
        <taxon>Embryophyta</taxon>
        <taxon>Tracheophyta</taxon>
        <taxon>Spermatophyta</taxon>
        <taxon>Magnoliopsida</taxon>
        <taxon>eudicotyledons</taxon>
        <taxon>Gunneridae</taxon>
        <taxon>Pentapetalae</taxon>
        <taxon>asterids</taxon>
        <taxon>lamiids</taxon>
        <taxon>Lamiales</taxon>
        <taxon>Pedaliaceae</taxon>
        <taxon>Sesamum</taxon>
    </lineage>
</organism>
<name>A0AAW2TAV7_9LAMI</name>
<dbReference type="InterPro" id="IPR002156">
    <property type="entry name" value="RNaseH_domain"/>
</dbReference>
<gene>
    <name evidence="3" type="ORF">Slati_4233500</name>
</gene>
<dbReference type="InterPro" id="IPR044730">
    <property type="entry name" value="RNase_H-like_dom_plant"/>
</dbReference>
<dbReference type="Pfam" id="PF13966">
    <property type="entry name" value="zf-RVT"/>
    <property type="match status" value="1"/>
</dbReference>
<protein>
    <recommendedName>
        <fullName evidence="4">Reverse transcriptase zinc-binding domain-containing protein</fullName>
    </recommendedName>
</protein>
<dbReference type="InterPro" id="IPR052929">
    <property type="entry name" value="RNase_H-like_EbsB-rel"/>
</dbReference>
<dbReference type="InterPro" id="IPR012337">
    <property type="entry name" value="RNaseH-like_sf"/>
</dbReference>
<evidence type="ECO:0000259" key="1">
    <source>
        <dbReference type="Pfam" id="PF13456"/>
    </source>
</evidence>
<dbReference type="GO" id="GO:0004523">
    <property type="term" value="F:RNA-DNA hybrid ribonuclease activity"/>
    <property type="evidence" value="ECO:0007669"/>
    <property type="project" value="InterPro"/>
</dbReference>